<dbReference type="PROSITE" id="PS00674">
    <property type="entry name" value="AAA"/>
    <property type="match status" value="1"/>
</dbReference>
<keyword evidence="5" id="KW-0067">ATP-binding</keyword>
<dbReference type="PANTHER" id="PTHR45644:SF85">
    <property type="entry name" value="P-LOOP CONTAINING NUCLEOSIDE TRIPHOSPHATE HYDROLASES SUPERFAMILY PROTEIN"/>
    <property type="match status" value="1"/>
</dbReference>
<dbReference type="InterPro" id="IPR027417">
    <property type="entry name" value="P-loop_NTPase"/>
</dbReference>
<feature type="region of interest" description="Disordered" evidence="7">
    <location>
        <begin position="184"/>
        <end position="219"/>
    </location>
</feature>
<keyword evidence="4" id="KW-1000">Mitochondrion outer membrane</keyword>
<reference evidence="9" key="1">
    <citation type="submission" date="2021-08" db="EMBL/GenBank/DDBJ databases">
        <title>WGS assembly of Ceratopteris richardii.</title>
        <authorList>
            <person name="Marchant D.B."/>
            <person name="Chen G."/>
            <person name="Jenkins J."/>
            <person name="Shu S."/>
            <person name="Leebens-Mack J."/>
            <person name="Grimwood J."/>
            <person name="Schmutz J."/>
            <person name="Soltis P."/>
            <person name="Soltis D."/>
            <person name="Chen Z.-H."/>
        </authorList>
    </citation>
    <scope>NUCLEOTIDE SEQUENCE</scope>
    <source>
        <strain evidence="9">Whitten #5841</strain>
        <tissue evidence="9">Leaf</tissue>
    </source>
</reference>
<proteinExistence type="predicted"/>
<dbReference type="InterPro" id="IPR003593">
    <property type="entry name" value="AAA+_ATPase"/>
</dbReference>
<keyword evidence="10" id="KW-1185">Reference proteome</keyword>
<dbReference type="InterPro" id="IPR003960">
    <property type="entry name" value="ATPase_AAA_CS"/>
</dbReference>
<evidence type="ECO:0000256" key="2">
    <source>
        <dbReference type="ARBA" id="ARBA00022528"/>
    </source>
</evidence>
<dbReference type="Pfam" id="PF17862">
    <property type="entry name" value="AAA_lid_3"/>
    <property type="match status" value="1"/>
</dbReference>
<dbReference type="InterPro" id="IPR051701">
    <property type="entry name" value="Mito_OM_Translocase_MSP1"/>
</dbReference>
<keyword evidence="6" id="KW-0496">Mitochondrion</keyword>
<feature type="domain" description="AAA+ ATPase" evidence="8">
    <location>
        <begin position="586"/>
        <end position="723"/>
    </location>
</feature>
<name>A0A8T2U4L1_CERRI</name>
<dbReference type="Gene3D" id="3.40.50.300">
    <property type="entry name" value="P-loop containing nucleotide triphosphate hydrolases"/>
    <property type="match status" value="1"/>
</dbReference>
<dbReference type="SMART" id="SM00382">
    <property type="entry name" value="AAA"/>
    <property type="match status" value="1"/>
</dbReference>
<feature type="region of interest" description="Disordered" evidence="7">
    <location>
        <begin position="782"/>
        <end position="860"/>
    </location>
</feature>
<dbReference type="Gene3D" id="1.10.8.60">
    <property type="match status" value="1"/>
</dbReference>
<sequence>MEGKEMLLPAIALGLGLGIGVATSQTCAFQNLTTGADSCPSVQLLELELRSQVVDGKESAITFEKFPYYISDETRRQLTNAAFLHLKRMQFSKLSRNLSPASRTVLLSGPTGTETYHQMLAKALSHFFGAKLLIFDVTDFSLKIQNKCGGLKKTNNSLLSSITSGNGVVQRFLGFLGSDTMLSKSSCDGSKSASSVLSRSDSGSDLSLKGSPDAKGSGGRRNISWAFEDKMLVVALYRVLMKLSELSPIVLYLRDVENLIFSGPKTFYHFQRMVNKLSGSVFIMGSRTLDGLEKEQVAPTCEKLTALFPYKIDIKPPEDNAKLVSWKSQLEEDMKAIQAQDNRNRISEILAANDIECDDLNSIIVTDKLLPGDLLEEIVFSAISHHLMNTECPQNQNGRLIISSTSLAHGLSLFQAGQLDSKDAKLQCDSSPEILTAQNEDKNFSRTMSEKYGVRNESYGKHTHTFSYESPETSSVQKESKTDVVSETRVSSEVAEGAKSDAGKTTDSEAPKKVDVVVPPPTPPKEIPADNEFEKRIRPEIIPAGEIGVSFQDIGALENVKESLEELVMLPLQRPDLFSKGGLIKPCKGILLFGPPGTGKTMLAKAVATEANASFINVSMSTITSKWFGEDEKNVRALFTLAAKVAPTVIFIDEVDSMLGQRSRNGEHEAMRKIKNEFMAHWDGLLSKTNERVLVLAATNRPFDLDDAIIRRFERRIMVGLPDRENREKILRIILEKETIADDVDFGELAGMTEGFSGSDLKNLCRVAAYRPIRELIKLEKQKTERKKKASEGEEASGTTTEVDSKDDASSQGNPSELSKKDTTLGGDETPSSTVSQEDGKNTSEGESEETIEIPLRPLSMEDLKEAKKQISSSFAAEGAGMAELKQWNELYGEGGNRKKQQLTYFM</sequence>
<dbReference type="InterPro" id="IPR056653">
    <property type="entry name" value="DUF7751"/>
</dbReference>
<feature type="region of interest" description="Disordered" evidence="7">
    <location>
        <begin position="464"/>
        <end position="529"/>
    </location>
</feature>
<dbReference type="OMA" id="PKNADNV"/>
<dbReference type="EMBL" id="CM035415">
    <property type="protein sequence ID" value="KAH7427529.1"/>
    <property type="molecule type" value="Genomic_DNA"/>
</dbReference>
<dbReference type="AlphaFoldDB" id="A0A8T2U4L1"/>
<dbReference type="GO" id="GO:0005741">
    <property type="term" value="C:mitochondrial outer membrane"/>
    <property type="evidence" value="ECO:0007669"/>
    <property type="project" value="UniProtKB-SubCell"/>
</dbReference>
<dbReference type="GO" id="GO:0005524">
    <property type="term" value="F:ATP binding"/>
    <property type="evidence" value="ECO:0007669"/>
    <property type="project" value="UniProtKB-KW"/>
</dbReference>
<feature type="compositionally biased region" description="Low complexity" evidence="7">
    <location>
        <begin position="184"/>
        <end position="213"/>
    </location>
</feature>
<evidence type="ECO:0000313" key="10">
    <source>
        <dbReference type="Proteomes" id="UP000825935"/>
    </source>
</evidence>
<feature type="compositionally biased region" description="Basic and acidic residues" evidence="7">
    <location>
        <begin position="496"/>
        <end position="515"/>
    </location>
</feature>
<evidence type="ECO:0000256" key="4">
    <source>
        <dbReference type="ARBA" id="ARBA00022787"/>
    </source>
</evidence>
<evidence type="ECO:0000256" key="1">
    <source>
        <dbReference type="ARBA" id="ARBA00004572"/>
    </source>
</evidence>
<dbReference type="InterPro" id="IPR041569">
    <property type="entry name" value="AAA_lid_3"/>
</dbReference>
<dbReference type="SUPFAM" id="SSF52540">
    <property type="entry name" value="P-loop containing nucleoside triphosphate hydrolases"/>
    <property type="match status" value="1"/>
</dbReference>
<organism evidence="9 10">
    <name type="scientific">Ceratopteris richardii</name>
    <name type="common">Triangle waterfern</name>
    <dbReference type="NCBI Taxonomy" id="49495"/>
    <lineage>
        <taxon>Eukaryota</taxon>
        <taxon>Viridiplantae</taxon>
        <taxon>Streptophyta</taxon>
        <taxon>Embryophyta</taxon>
        <taxon>Tracheophyta</taxon>
        <taxon>Polypodiopsida</taxon>
        <taxon>Polypodiidae</taxon>
        <taxon>Polypodiales</taxon>
        <taxon>Pteridineae</taxon>
        <taxon>Pteridaceae</taxon>
        <taxon>Parkerioideae</taxon>
        <taxon>Ceratopteris</taxon>
    </lineage>
</organism>
<keyword evidence="4" id="KW-0472">Membrane</keyword>
<accession>A0A8T2U4L1</accession>
<evidence type="ECO:0000259" key="8">
    <source>
        <dbReference type="SMART" id="SM00382"/>
    </source>
</evidence>
<dbReference type="PANTHER" id="PTHR45644">
    <property type="entry name" value="AAA ATPASE, PUTATIVE (AFU_ORTHOLOGUE AFUA_2G12920)-RELATED-RELATED"/>
    <property type="match status" value="1"/>
</dbReference>
<dbReference type="Pfam" id="PF24933">
    <property type="entry name" value="DUF7751"/>
    <property type="match status" value="1"/>
</dbReference>
<dbReference type="InterPro" id="IPR003959">
    <property type="entry name" value="ATPase_AAA_core"/>
</dbReference>
<evidence type="ECO:0000313" key="9">
    <source>
        <dbReference type="EMBL" id="KAH7427529.1"/>
    </source>
</evidence>
<evidence type="ECO:0000256" key="7">
    <source>
        <dbReference type="SAM" id="MobiDB-lite"/>
    </source>
</evidence>
<evidence type="ECO:0000256" key="3">
    <source>
        <dbReference type="ARBA" id="ARBA00022741"/>
    </source>
</evidence>
<evidence type="ECO:0000256" key="6">
    <source>
        <dbReference type="ARBA" id="ARBA00023128"/>
    </source>
</evidence>
<dbReference type="OrthoDB" id="1883434at2759"/>
<evidence type="ECO:0000256" key="5">
    <source>
        <dbReference type="ARBA" id="ARBA00022840"/>
    </source>
</evidence>
<comment type="caution">
    <text evidence="9">The sequence shown here is derived from an EMBL/GenBank/DDBJ whole genome shotgun (WGS) entry which is preliminary data.</text>
</comment>
<protein>
    <recommendedName>
        <fullName evidence="8">AAA+ ATPase domain-containing protein</fullName>
    </recommendedName>
</protein>
<feature type="compositionally biased region" description="Polar residues" evidence="7">
    <location>
        <begin position="465"/>
        <end position="477"/>
    </location>
</feature>
<dbReference type="FunFam" id="3.40.50.300:FF:000416">
    <property type="entry name" value="p-loop nucleoside triphosphate hydrolase superfamily protein"/>
    <property type="match status" value="1"/>
</dbReference>
<keyword evidence="2" id="KW-0150">Chloroplast</keyword>
<dbReference type="Pfam" id="PF00004">
    <property type="entry name" value="AAA"/>
    <property type="match status" value="1"/>
</dbReference>
<dbReference type="GO" id="GO:0016887">
    <property type="term" value="F:ATP hydrolysis activity"/>
    <property type="evidence" value="ECO:0007669"/>
    <property type="project" value="InterPro"/>
</dbReference>
<keyword evidence="3" id="KW-0547">Nucleotide-binding</keyword>
<comment type="subcellular location">
    <subcellularLocation>
        <location evidence="1">Mitochondrion outer membrane</location>
        <topology evidence="1">Single-pass membrane protein</topology>
    </subcellularLocation>
</comment>
<gene>
    <name evidence="9" type="ORF">KP509_10G048300</name>
</gene>
<keyword evidence="2" id="KW-0934">Plastid</keyword>
<dbReference type="Proteomes" id="UP000825935">
    <property type="component" value="Chromosome 10"/>
</dbReference>